<keyword evidence="3" id="KW-1185">Reference proteome</keyword>
<feature type="region of interest" description="Disordered" evidence="1">
    <location>
        <begin position="211"/>
        <end position="231"/>
    </location>
</feature>
<sequence>MITNPNFKIDVSVTEKCYKSKPTPTDYRQMRWNKTKMSLSSFISMVRMGYSYCHIYYGNLRRKNKFLYTQTISIDVDDTDTDLETFYRQCQLKPTFAYETFSNGTGGKYSYRLVYVFKERINIRAFGELYEKICRMTNLDKTKDHCGKVITQLMNGTTYEAKVFRSNRIYSSITDLPVDATEQEQIVTYQHSLLPVVPNVYKPRHSSAIYQPNNINSSKSNQKQYKSNDPDWKKQLESISVPLKVLAESRQEFL</sequence>
<gene>
    <name evidence="2" type="ORF">A4V02_12450</name>
</gene>
<name>A0A1B1SCC9_9BACT</name>
<evidence type="ECO:0000256" key="1">
    <source>
        <dbReference type="SAM" id="MobiDB-lite"/>
    </source>
</evidence>
<evidence type="ECO:0000313" key="2">
    <source>
        <dbReference type="EMBL" id="ANU64449.1"/>
    </source>
</evidence>
<protein>
    <submittedName>
        <fullName evidence="2">Uncharacterized protein</fullName>
    </submittedName>
</protein>
<dbReference type="STRING" id="1796646.A4V02_12450"/>
<dbReference type="EMBL" id="CP015402">
    <property type="protein sequence ID" value="ANU64449.1"/>
    <property type="molecule type" value="Genomic_DNA"/>
</dbReference>
<organism evidence="2 3">
    <name type="scientific">Muribaculum intestinale</name>
    <dbReference type="NCBI Taxonomy" id="1796646"/>
    <lineage>
        <taxon>Bacteria</taxon>
        <taxon>Pseudomonadati</taxon>
        <taxon>Bacteroidota</taxon>
        <taxon>Bacteroidia</taxon>
        <taxon>Bacteroidales</taxon>
        <taxon>Muribaculaceae</taxon>
        <taxon>Muribaculum</taxon>
    </lineage>
</organism>
<dbReference type="Proteomes" id="UP000186351">
    <property type="component" value="Chromosome"/>
</dbReference>
<dbReference type="AlphaFoldDB" id="A0A1B1SCC9"/>
<feature type="compositionally biased region" description="Low complexity" evidence="1">
    <location>
        <begin position="211"/>
        <end position="225"/>
    </location>
</feature>
<proteinExistence type="predicted"/>
<dbReference type="RefSeq" id="WP_068961727.1">
    <property type="nucleotide sequence ID" value="NZ_CAJTCT010000008.1"/>
</dbReference>
<accession>A0A1B1SCC9</accession>
<dbReference type="KEGG" id="pary:A4V02_12450"/>
<accession>A0A1Z2XG94</accession>
<evidence type="ECO:0000313" key="3">
    <source>
        <dbReference type="Proteomes" id="UP000186351"/>
    </source>
</evidence>
<reference evidence="3" key="1">
    <citation type="submission" date="2016-04" db="EMBL/GenBank/DDBJ databases">
        <title>Complete Genome Sequences of Twelve Strains of a Stable Defined Moderately Diverse Mouse Microbiota 2 (sDMDMm2).</title>
        <authorList>
            <person name="Uchimura Y."/>
            <person name="Wyss M."/>
            <person name="Brugiroux S."/>
            <person name="Limenitakis J.P."/>
            <person name="Stecher B."/>
            <person name="McCoy K.D."/>
            <person name="Macpherson A.J."/>
        </authorList>
    </citation>
    <scope>NUCLEOTIDE SEQUENCE [LARGE SCALE GENOMIC DNA]</scope>
    <source>
        <strain evidence="3">YL27</strain>
    </source>
</reference>